<dbReference type="InterPro" id="IPR036691">
    <property type="entry name" value="Endo/exonu/phosph_ase_sf"/>
</dbReference>
<dbReference type="SUPFAM" id="SSF56219">
    <property type="entry name" value="DNase I-like"/>
    <property type="match status" value="1"/>
</dbReference>
<organism evidence="2 3">
    <name type="scientific">Rhamnusium bicolor</name>
    <dbReference type="NCBI Taxonomy" id="1586634"/>
    <lineage>
        <taxon>Eukaryota</taxon>
        <taxon>Metazoa</taxon>
        <taxon>Ecdysozoa</taxon>
        <taxon>Arthropoda</taxon>
        <taxon>Hexapoda</taxon>
        <taxon>Insecta</taxon>
        <taxon>Pterygota</taxon>
        <taxon>Neoptera</taxon>
        <taxon>Endopterygota</taxon>
        <taxon>Coleoptera</taxon>
        <taxon>Polyphaga</taxon>
        <taxon>Cucujiformia</taxon>
        <taxon>Chrysomeloidea</taxon>
        <taxon>Cerambycidae</taxon>
        <taxon>Lepturinae</taxon>
        <taxon>Rhagiini</taxon>
        <taxon>Rhamnusium</taxon>
    </lineage>
</organism>
<dbReference type="Proteomes" id="UP001162156">
    <property type="component" value="Unassembled WGS sequence"/>
</dbReference>
<protein>
    <recommendedName>
        <fullName evidence="1">Endonuclease/exonuclease/phosphatase domain-containing protein</fullName>
    </recommendedName>
</protein>
<dbReference type="InterPro" id="IPR005135">
    <property type="entry name" value="Endo/exonuclease/phosphatase"/>
</dbReference>
<feature type="domain" description="Endonuclease/exonuclease/phosphatase" evidence="1">
    <location>
        <begin position="7"/>
        <end position="113"/>
    </location>
</feature>
<dbReference type="GO" id="GO:0003824">
    <property type="term" value="F:catalytic activity"/>
    <property type="evidence" value="ECO:0007669"/>
    <property type="project" value="InterPro"/>
</dbReference>
<evidence type="ECO:0000313" key="2">
    <source>
        <dbReference type="EMBL" id="KAJ8943555.1"/>
    </source>
</evidence>
<accession>A0AAV8XWN7</accession>
<comment type="caution">
    <text evidence="2">The sequence shown here is derived from an EMBL/GenBank/DDBJ whole genome shotgun (WGS) entry which is preliminary data.</text>
</comment>
<dbReference type="Gene3D" id="3.60.10.10">
    <property type="entry name" value="Endonuclease/exonuclease/phosphatase"/>
    <property type="match status" value="1"/>
</dbReference>
<evidence type="ECO:0000259" key="1">
    <source>
        <dbReference type="Pfam" id="PF14529"/>
    </source>
</evidence>
<name>A0AAV8XWN7_9CUCU</name>
<dbReference type="EMBL" id="JANEYF010002672">
    <property type="protein sequence ID" value="KAJ8943555.1"/>
    <property type="molecule type" value="Genomic_DNA"/>
</dbReference>
<reference evidence="2" key="1">
    <citation type="journal article" date="2023" name="Insect Mol. Biol.">
        <title>Genome sequencing provides insights into the evolution of gene families encoding plant cell wall-degrading enzymes in longhorned beetles.</title>
        <authorList>
            <person name="Shin N.R."/>
            <person name="Okamura Y."/>
            <person name="Kirsch R."/>
            <person name="Pauchet Y."/>
        </authorList>
    </citation>
    <scope>NUCLEOTIDE SEQUENCE</scope>
    <source>
        <strain evidence="2">RBIC_L_NR</strain>
    </source>
</reference>
<keyword evidence="3" id="KW-1185">Reference proteome</keyword>
<dbReference type="AlphaFoldDB" id="A0AAV8XWN7"/>
<gene>
    <name evidence="2" type="ORF">NQ314_009709</name>
</gene>
<evidence type="ECO:0000313" key="3">
    <source>
        <dbReference type="Proteomes" id="UP001162156"/>
    </source>
</evidence>
<sequence length="268" mass="31675">MNTNKWLIGCLYHSPSTSYSVFIEEFEDLCDTVFCNNLPCVLVGDFNLNYLDNSCYETKIKNLFKAYGINQLILEPTRTTNISSSLIDYTLTNQNDINALVHNYPRITDHAVILVNLKYSSHDSKNIVTKSFRNLNDAHLHHIQINLLFSEWSLNSVDVNYLYDEVLNNCTNVINEILPVQYGRYNYNMPWFDREVQNKISERELAYKNFTKAGGHERQICWNNYKLLRNTVVNLIKFKKQKYYCDEMNKYVNNPKQMWKTLKKVSKW</sequence>
<proteinExistence type="predicted"/>
<dbReference type="Pfam" id="PF14529">
    <property type="entry name" value="Exo_endo_phos_2"/>
    <property type="match status" value="1"/>
</dbReference>